<feature type="compositionally biased region" description="Pro residues" evidence="1">
    <location>
        <begin position="166"/>
        <end position="180"/>
    </location>
</feature>
<gene>
    <name evidence="4" type="ORF">OPV22_012791</name>
</gene>
<accession>A0AAV8QXW4</accession>
<evidence type="ECO:0000313" key="5">
    <source>
        <dbReference type="Proteomes" id="UP001222027"/>
    </source>
</evidence>
<name>A0AAV8QXW4_ENSVE</name>
<dbReference type="InterPro" id="IPR036312">
    <property type="entry name" value="Bifun_inhib/LTP/seed_sf"/>
</dbReference>
<dbReference type="PANTHER" id="PTHR35747:SF2">
    <property type="entry name" value="NON-SPECIFIC LIPID TRANSFER PROTEIN GPI-ANCHORED 25"/>
    <property type="match status" value="1"/>
</dbReference>
<organism evidence="4 5">
    <name type="scientific">Ensete ventricosum</name>
    <name type="common">Abyssinian banana</name>
    <name type="synonym">Musa ensete</name>
    <dbReference type="NCBI Taxonomy" id="4639"/>
    <lineage>
        <taxon>Eukaryota</taxon>
        <taxon>Viridiplantae</taxon>
        <taxon>Streptophyta</taxon>
        <taxon>Embryophyta</taxon>
        <taxon>Tracheophyta</taxon>
        <taxon>Spermatophyta</taxon>
        <taxon>Magnoliopsida</taxon>
        <taxon>Liliopsida</taxon>
        <taxon>Zingiberales</taxon>
        <taxon>Musaceae</taxon>
        <taxon>Ensete</taxon>
    </lineage>
</organism>
<dbReference type="Pfam" id="PF14368">
    <property type="entry name" value="LTP_2"/>
    <property type="match status" value="1"/>
</dbReference>
<dbReference type="Proteomes" id="UP001222027">
    <property type="component" value="Unassembled WGS sequence"/>
</dbReference>
<feature type="signal peptide" evidence="2">
    <location>
        <begin position="1"/>
        <end position="22"/>
    </location>
</feature>
<reference evidence="4 5" key="1">
    <citation type="submission" date="2022-12" db="EMBL/GenBank/DDBJ databases">
        <title>Chromosome-scale assembly of the Ensete ventricosum genome.</title>
        <authorList>
            <person name="Dussert Y."/>
            <person name="Stocks J."/>
            <person name="Wendawek A."/>
            <person name="Woldeyes F."/>
            <person name="Nichols R.A."/>
            <person name="Borrell J.S."/>
        </authorList>
    </citation>
    <scope>NUCLEOTIDE SEQUENCE [LARGE SCALE GENOMIC DNA]</scope>
    <source>
        <strain evidence="5">cv. Maze</strain>
        <tissue evidence="4">Seeds</tissue>
    </source>
</reference>
<dbReference type="EMBL" id="JAQQAF010000004">
    <property type="protein sequence ID" value="KAJ8491070.1"/>
    <property type="molecule type" value="Genomic_DNA"/>
</dbReference>
<protein>
    <recommendedName>
        <fullName evidence="3">Bifunctional inhibitor/plant lipid transfer protein/seed storage helical domain-containing protein</fullName>
    </recommendedName>
</protein>
<dbReference type="Gene3D" id="1.10.110.10">
    <property type="entry name" value="Plant lipid-transfer and hydrophobic proteins"/>
    <property type="match status" value="1"/>
</dbReference>
<evidence type="ECO:0000313" key="4">
    <source>
        <dbReference type="EMBL" id="KAJ8491070.1"/>
    </source>
</evidence>
<comment type="caution">
    <text evidence="4">The sequence shown here is derived from an EMBL/GenBank/DDBJ whole genome shotgun (WGS) entry which is preliminary data.</text>
</comment>
<dbReference type="PANTHER" id="PTHR35747">
    <property type="entry name" value="BIFUNCTIONAL INHIBITOR/LIPID-TRANSFER PROTEIN/SEED STORAGE 2S ALBUMIN SUPERFAMILY PROTEIN"/>
    <property type="match status" value="1"/>
</dbReference>
<evidence type="ECO:0000259" key="3">
    <source>
        <dbReference type="Pfam" id="PF14368"/>
    </source>
</evidence>
<keyword evidence="5" id="KW-1185">Reference proteome</keyword>
<keyword evidence="2" id="KW-0732">Signal</keyword>
<proteinExistence type="predicted"/>
<feature type="domain" description="Bifunctional inhibitor/plant lipid transfer protein/seed storage helical" evidence="3">
    <location>
        <begin position="16"/>
        <end position="113"/>
    </location>
</feature>
<dbReference type="InterPro" id="IPR016140">
    <property type="entry name" value="Bifunc_inhib/LTP/seed_store"/>
</dbReference>
<dbReference type="SUPFAM" id="SSF47699">
    <property type="entry name" value="Bifunctional inhibitor/lipid-transfer protein/seed storage 2S albumin"/>
    <property type="match status" value="1"/>
</dbReference>
<feature type="chain" id="PRO_5043417754" description="Bifunctional inhibitor/plant lipid transfer protein/seed storage helical domain-containing protein" evidence="2">
    <location>
        <begin position="23"/>
        <end position="279"/>
    </location>
</feature>
<evidence type="ECO:0000256" key="2">
    <source>
        <dbReference type="SAM" id="SignalP"/>
    </source>
</evidence>
<dbReference type="AlphaFoldDB" id="A0AAV8QXW4"/>
<dbReference type="InterPro" id="IPR053353">
    <property type="entry name" value="Plant_LTP_GPI-anchored"/>
</dbReference>
<sequence length="279" mass="28877">MKPALFCLLLLLQSQAPASAVAAPPAPAHCAKVTEAMSTCMTHLAAAAAAPWNASSPQPLLIDDCCAAFSAEIRGENVSCLCQLILESAVAGSHISASRLLFLASSCWKSANASDASSFDHICRGTDVVATTVTATTLPSRPVPRNGSGGLPHPVATGSPPANAVRPPPPPARRPAPPKPQNRSGLPIWAPVAGPPLPATEVPSPPALVLSTPPIPRAPPTKPLERSNGNGTKVEHSCLLDPVDCCRKLLDYMGLQQSLYVNGWLIISTISVPTWVAKG</sequence>
<feature type="region of interest" description="Disordered" evidence="1">
    <location>
        <begin position="136"/>
        <end position="192"/>
    </location>
</feature>
<evidence type="ECO:0000256" key="1">
    <source>
        <dbReference type="SAM" id="MobiDB-lite"/>
    </source>
</evidence>